<comment type="pathway">
    <text evidence="3 4">Cofactor biosynthesis; coenzyme A biosynthesis; CoA from (R)-pantothenate: step 3/5.</text>
</comment>
<keyword evidence="3" id="KW-0511">Multifunctional enzyme</keyword>
<dbReference type="PANTHER" id="PTHR14359:SF6">
    <property type="entry name" value="PHOSPHOPANTOTHENOYLCYSTEINE DECARBOXYLASE"/>
    <property type="match status" value="1"/>
</dbReference>
<feature type="domain" description="Flavoprotein" evidence="5">
    <location>
        <begin position="6"/>
        <end position="175"/>
    </location>
</feature>
<sequence>MSMKGKKIVLGITGSIAAYKAAILIRGLIKKGAEVQVVITPAGKEFITPITLSALTSKPVISEFFAQRDGTWNSHVDLGLWADAMIIAPATASTIGKMANGIADNMLITTYLSMKAPVFVAPAMDLDMFAHPSTRKNLDTLRSYGNHIIEPAEGELASHLVGKGRMEEPEKIVEILEAFFAKQQDMAGKKVVITAGPTYEKIDPVRFIGNYSSGKMGFALAEECASRGAEVSLISGPVTIQAHHPNIRRIDVESAGEMYEAAIREFPTASAGILCAAVADFTPETVSGHKIKREKDNLILQLKPTQDIAAALGSQKKDGQILVGFALETNDETKNAQGKLERKNLDFIVLNSLNDQGAGFRCDTNKITIIDRQGVTPYPLKSKQEVARDIIDRLVNNK</sequence>
<keyword evidence="3" id="KW-0460">Magnesium</keyword>
<comment type="pathway">
    <text evidence="3 4">Cofactor biosynthesis; coenzyme A biosynthesis; CoA from (R)-pantothenate: step 2/5.</text>
</comment>
<dbReference type="EC" id="6.3.2.5" evidence="3"/>
<dbReference type="GeneID" id="93446779"/>
<evidence type="ECO:0000313" key="10">
    <source>
        <dbReference type="EMBL" id="QJR76494.1"/>
    </source>
</evidence>
<name>A0A076J7W0_9BACT</name>
<organism evidence="10 13">
    <name type="scientific">Phocaeicola dorei</name>
    <dbReference type="NCBI Taxonomy" id="357276"/>
    <lineage>
        <taxon>Bacteria</taxon>
        <taxon>Pseudomonadati</taxon>
        <taxon>Bacteroidota</taxon>
        <taxon>Bacteroidia</taxon>
        <taxon>Bacteroidales</taxon>
        <taxon>Bacteroidaceae</taxon>
        <taxon>Phocaeicola</taxon>
    </lineage>
</organism>
<reference evidence="8" key="3">
    <citation type="submission" date="2021-06" db="EMBL/GenBank/DDBJ databases">
        <title>Collection of gut derived symbiotic bacterial strains cultured from healthy donors.</title>
        <authorList>
            <person name="Lin H."/>
            <person name="Littmann E."/>
            <person name="Pamer E.G."/>
        </authorList>
    </citation>
    <scope>NUCLEOTIDE SEQUENCE</scope>
    <source>
        <strain evidence="8">MSK.5.10</strain>
    </source>
</reference>
<evidence type="ECO:0000256" key="2">
    <source>
        <dbReference type="ARBA" id="ARBA00023239"/>
    </source>
</evidence>
<dbReference type="KEGG" id="bdo:EL88_07525"/>
<dbReference type="GO" id="GO:0004632">
    <property type="term" value="F:phosphopantothenate--cysteine ligase activity"/>
    <property type="evidence" value="ECO:0007669"/>
    <property type="project" value="UniProtKB-UniRule"/>
</dbReference>
<dbReference type="InterPro" id="IPR005252">
    <property type="entry name" value="CoaBC"/>
</dbReference>
<dbReference type="GO" id="GO:0046872">
    <property type="term" value="F:metal ion binding"/>
    <property type="evidence" value="ECO:0007669"/>
    <property type="project" value="UniProtKB-KW"/>
</dbReference>
<dbReference type="SUPFAM" id="SSF102645">
    <property type="entry name" value="CoaB-like"/>
    <property type="match status" value="1"/>
</dbReference>
<dbReference type="GO" id="GO:0015937">
    <property type="term" value="P:coenzyme A biosynthetic process"/>
    <property type="evidence" value="ECO:0007669"/>
    <property type="project" value="UniProtKB-UniRule"/>
</dbReference>
<dbReference type="GO" id="GO:0004633">
    <property type="term" value="F:phosphopantothenoylcysteine decarboxylase activity"/>
    <property type="evidence" value="ECO:0007669"/>
    <property type="project" value="UniProtKB-UniRule"/>
</dbReference>
<comment type="similarity">
    <text evidence="3 4">In the C-terminal section; belongs to the PPC synthetase family.</text>
</comment>
<evidence type="ECO:0000256" key="4">
    <source>
        <dbReference type="RuleBase" id="RU364078"/>
    </source>
</evidence>
<evidence type="ECO:0000313" key="8">
    <source>
        <dbReference type="EMBL" id="MBV3123915.1"/>
    </source>
</evidence>
<dbReference type="NCBIfam" id="TIGR00521">
    <property type="entry name" value="coaBC_dfp"/>
    <property type="match status" value="1"/>
</dbReference>
<dbReference type="InterPro" id="IPR003382">
    <property type="entry name" value="Flavoprotein"/>
</dbReference>
<proteinExistence type="inferred from homology"/>
<comment type="function">
    <text evidence="4">Catalyzes two steps in the biosynthesis of coenzyme A. In the first step cysteine is conjugated to 4'-phosphopantothenate to form 4-phosphopantothenoylcysteine, in the latter compound is decarboxylated to form 4'-phosphopantotheine.</text>
</comment>
<reference evidence="11 12" key="1">
    <citation type="journal article" date="2019" name="Nat. Microbiol.">
        <title>Genomic variation and strain-specific functional adaptation in the human gut microbiome during early life.</title>
        <authorList>
            <person name="Vatanen T."/>
            <person name="Plichta D.R."/>
            <person name="Somani J."/>
            <person name="Munch P.C."/>
            <person name="Arthur T.D."/>
            <person name="Hall A.B."/>
            <person name="Rudolf S."/>
            <person name="Oakeley E.J."/>
            <person name="Ke X."/>
            <person name="Young R.A."/>
            <person name="Haiser H.J."/>
            <person name="Kolde R."/>
            <person name="Yassour M."/>
            <person name="Luopajarvi K."/>
            <person name="Siljander H."/>
            <person name="Virtanen S.M."/>
            <person name="Ilonen J."/>
            <person name="Uibo R."/>
            <person name="Tillmann V."/>
            <person name="Mokurov S."/>
            <person name="Dorshakova N."/>
            <person name="Porter J.A."/>
            <person name="McHardy A.C."/>
            <person name="Lahdesmaki H."/>
            <person name="Vlamakis H."/>
            <person name="Huttenhower C."/>
            <person name="Knip M."/>
            <person name="Xavier R.J."/>
        </authorList>
    </citation>
    <scope>NUCLEOTIDE SEQUENCE [LARGE SCALE GENOMIC DNA]</scope>
    <source>
        <strain evidence="11 12">RJX1052</strain>
    </source>
</reference>
<dbReference type="EMBL" id="SLTX01000001">
    <property type="protein sequence ID" value="TDB07482.1"/>
    <property type="molecule type" value="Genomic_DNA"/>
</dbReference>
<evidence type="ECO:0000313" key="7">
    <source>
        <dbReference type="EMBL" id="GKH82401.1"/>
    </source>
</evidence>
<dbReference type="Pfam" id="PF02441">
    <property type="entry name" value="Flavoprotein"/>
    <property type="match status" value="1"/>
</dbReference>
<feature type="region of interest" description="Phosphopantothenoylcysteine decarboxylase" evidence="3">
    <location>
        <begin position="1"/>
        <end position="190"/>
    </location>
</feature>
<evidence type="ECO:0000256" key="3">
    <source>
        <dbReference type="HAMAP-Rule" id="MF_02225"/>
    </source>
</evidence>
<dbReference type="HAMAP" id="MF_02225">
    <property type="entry name" value="CoaBC"/>
    <property type="match status" value="1"/>
</dbReference>
<dbReference type="Pfam" id="PF04127">
    <property type="entry name" value="DFP"/>
    <property type="match status" value="1"/>
</dbReference>
<dbReference type="Gene3D" id="3.40.50.10300">
    <property type="entry name" value="CoaB-like"/>
    <property type="match status" value="1"/>
</dbReference>
<feature type="binding site" evidence="3">
    <location>
        <position position="290"/>
    </location>
    <ligand>
        <name>CTP</name>
        <dbReference type="ChEBI" id="CHEBI:37563"/>
    </ligand>
</feature>
<feature type="binding site" evidence="3">
    <location>
        <position position="325"/>
    </location>
    <ligand>
        <name>CTP</name>
        <dbReference type="ChEBI" id="CHEBI:37563"/>
    </ligand>
</feature>
<dbReference type="RefSeq" id="WP_007838405.1">
    <property type="nucleotide sequence ID" value="NZ_BAABZF010000001.1"/>
</dbReference>
<dbReference type="EMBL" id="CP046176">
    <property type="protein sequence ID" value="QJR76494.1"/>
    <property type="molecule type" value="Genomic_DNA"/>
</dbReference>
<feature type="binding site" evidence="3">
    <location>
        <position position="339"/>
    </location>
    <ligand>
        <name>CTP</name>
        <dbReference type="ChEBI" id="CHEBI:37563"/>
    </ligand>
</feature>
<feature type="binding site" evidence="3">
    <location>
        <position position="280"/>
    </location>
    <ligand>
        <name>CTP</name>
        <dbReference type="ChEBI" id="CHEBI:37563"/>
    </ligand>
</feature>
<dbReference type="EMBL" id="BQOB01000001">
    <property type="protein sequence ID" value="GKH82401.1"/>
    <property type="molecule type" value="Genomic_DNA"/>
</dbReference>
<evidence type="ECO:0000313" key="11">
    <source>
        <dbReference type="EMBL" id="TDB07482.1"/>
    </source>
</evidence>
<dbReference type="EMBL" id="JAHOAX010000010">
    <property type="protein sequence ID" value="MBV3123915.1"/>
    <property type="molecule type" value="Genomic_DNA"/>
</dbReference>
<dbReference type="Proteomes" id="UP000294834">
    <property type="component" value="Unassembled WGS sequence"/>
</dbReference>
<evidence type="ECO:0000313" key="13">
    <source>
        <dbReference type="Proteomes" id="UP000500949"/>
    </source>
</evidence>
<evidence type="ECO:0000256" key="1">
    <source>
        <dbReference type="ARBA" id="ARBA00022793"/>
    </source>
</evidence>
<comment type="function">
    <text evidence="3">Catalyzes two sequential steps in the biosynthesis of coenzyme A. In the first step cysteine is conjugated to 4'-phosphopantothenate to form 4-phosphopantothenoylcysteine. In the second step the latter compound is decarboxylated to form 4'-phosphopantotheine.</text>
</comment>
<gene>
    <name evidence="3 10" type="primary">coaBC</name>
    <name evidence="7" type="ORF">CE91St7_32850</name>
    <name evidence="11" type="ORF">E1J06_08655</name>
    <name evidence="10" type="ORF">GKD17_08825</name>
    <name evidence="8" type="ORF">KSU80_12095</name>
    <name evidence="9" type="ORF">RVH45_03695</name>
</gene>
<dbReference type="KEGG" id="bdh:GV66_15450"/>
<evidence type="ECO:0000313" key="12">
    <source>
        <dbReference type="Proteomes" id="UP000294834"/>
    </source>
</evidence>
<dbReference type="eggNOG" id="COG0452">
    <property type="taxonomic scope" value="Bacteria"/>
</dbReference>
<keyword evidence="3 4" id="KW-0288">FMN</keyword>
<dbReference type="SUPFAM" id="SSF52507">
    <property type="entry name" value="Homo-oligomeric flavin-containing Cys decarboxylases, HFCD"/>
    <property type="match status" value="1"/>
</dbReference>
<keyword evidence="3 4" id="KW-0436">Ligase</keyword>
<reference evidence="7" key="4">
    <citation type="submission" date="2022-01" db="EMBL/GenBank/DDBJ databases">
        <title>Novel bile acid biosynthetic pathways are enriched in the microbiome of centenarians.</title>
        <authorList>
            <person name="Sato Y."/>
            <person name="Atarashi K."/>
            <person name="Plichta R.D."/>
            <person name="Arai Y."/>
            <person name="Sasajima S."/>
            <person name="Kearney M.S."/>
            <person name="Suda W."/>
            <person name="Takeshita K."/>
            <person name="Sasaki T."/>
            <person name="Okamoto S."/>
            <person name="Skelly N.A."/>
            <person name="Okamura Y."/>
            <person name="Vlamakis H."/>
            <person name="Li Y."/>
            <person name="Tanoue T."/>
            <person name="Takei H."/>
            <person name="Nittono H."/>
            <person name="Narushima S."/>
            <person name="Irie J."/>
            <person name="Itoh H."/>
            <person name="Moriya K."/>
            <person name="Sugiura Y."/>
            <person name="Suematsu M."/>
            <person name="Moritoki N."/>
            <person name="Shibata S."/>
            <person name="Littman R.D."/>
            <person name="Fischbach A.M."/>
            <person name="Uwamino Y."/>
            <person name="Inoue T."/>
            <person name="Honda A."/>
            <person name="Hattori M."/>
            <person name="Murai T."/>
            <person name="Xavier J.R."/>
            <person name="Hirose N."/>
            <person name="Honda K."/>
        </authorList>
    </citation>
    <scope>NUCLEOTIDE SEQUENCE</scope>
    <source>
        <strain evidence="7">CE91-St7</strain>
    </source>
</reference>
<dbReference type="InterPro" id="IPR035929">
    <property type="entry name" value="CoaB-like_sf"/>
</dbReference>
<dbReference type="GO" id="GO:0071513">
    <property type="term" value="C:phosphopantothenoylcysteine decarboxylase complex"/>
    <property type="evidence" value="ECO:0007669"/>
    <property type="project" value="TreeGrafter"/>
</dbReference>
<dbReference type="EMBL" id="JAWDEV010000001">
    <property type="protein sequence ID" value="MDU0269016.1"/>
    <property type="molecule type" value="Genomic_DNA"/>
</dbReference>
<comment type="similarity">
    <text evidence="3 4">In the N-terminal section; belongs to the HFCD (homo-oligomeric flavin containing Cys decarboxylase) superfamily.</text>
</comment>
<evidence type="ECO:0000259" key="5">
    <source>
        <dbReference type="Pfam" id="PF02441"/>
    </source>
</evidence>
<dbReference type="Proteomes" id="UP000777173">
    <property type="component" value="Unassembled WGS sequence"/>
</dbReference>
<keyword evidence="3" id="KW-0479">Metal-binding</keyword>
<comment type="cofactor">
    <cofactor evidence="3">
        <name>FMN</name>
        <dbReference type="ChEBI" id="CHEBI:58210"/>
    </cofactor>
    <text evidence="3">Binds 1 FMN per subunit.</text>
</comment>
<reference evidence="10 13" key="2">
    <citation type="submission" date="2019-11" db="EMBL/GenBank/DDBJ databases">
        <title>Complete genome sequence of Bacteroides dorei DSM 17855.</title>
        <authorList>
            <person name="Russell J.T."/>
        </authorList>
    </citation>
    <scope>NUCLEOTIDE SEQUENCE [LARGE SCALE GENOMIC DNA]</scope>
    <source>
        <strain evidence="10 13">DSM 17855</strain>
    </source>
</reference>
<comment type="catalytic activity">
    <reaction evidence="3 4">
        <text>N-[(R)-4-phosphopantothenoyl]-L-cysteine + H(+) = (R)-4'-phosphopantetheine + CO2</text>
        <dbReference type="Rhea" id="RHEA:16793"/>
        <dbReference type="ChEBI" id="CHEBI:15378"/>
        <dbReference type="ChEBI" id="CHEBI:16526"/>
        <dbReference type="ChEBI" id="CHEBI:59458"/>
        <dbReference type="ChEBI" id="CHEBI:61723"/>
        <dbReference type="EC" id="4.1.1.36"/>
    </reaction>
</comment>
<evidence type="ECO:0000313" key="9">
    <source>
        <dbReference type="EMBL" id="MDU0269016.1"/>
    </source>
</evidence>
<dbReference type="Proteomes" id="UP001055104">
    <property type="component" value="Unassembled WGS sequence"/>
</dbReference>
<protein>
    <recommendedName>
        <fullName evidence="3">Coenzyme A biosynthesis bifunctional protein CoaBC</fullName>
    </recommendedName>
    <alternativeName>
        <fullName evidence="3">DNA/pantothenate metabolism flavoprotein</fullName>
    </alternativeName>
    <alternativeName>
        <fullName evidence="3">Phosphopantothenoylcysteine synthetase/decarboxylase</fullName>
        <shortName evidence="3">PPCS-PPCDC</shortName>
    </alternativeName>
    <domain>
        <recommendedName>
            <fullName evidence="3">Phosphopantothenoylcysteine decarboxylase</fullName>
            <shortName evidence="3">PPC decarboxylase</shortName>
            <shortName evidence="3">PPC-DC</shortName>
            <ecNumber evidence="3">4.1.1.36</ecNumber>
        </recommendedName>
        <alternativeName>
            <fullName evidence="3">CoaC</fullName>
        </alternativeName>
    </domain>
    <domain>
        <recommendedName>
            <fullName evidence="3">Phosphopantothenate--cysteine ligase</fullName>
            <ecNumber evidence="3">6.3.2.5</ecNumber>
        </recommendedName>
        <alternativeName>
            <fullName evidence="3">CoaB</fullName>
        </alternativeName>
        <alternativeName>
            <fullName evidence="3">Phosphopantothenoylcysteine synthetase</fullName>
            <shortName evidence="3">PPC synthetase</shortName>
            <shortName evidence="3">PPC-S</shortName>
        </alternativeName>
    </domain>
</protein>
<dbReference type="Proteomes" id="UP001181086">
    <property type="component" value="Unassembled WGS sequence"/>
</dbReference>
<accession>A0A076J7W0</accession>
<dbReference type="UniPathway" id="UPA00241">
    <property type="reaction ID" value="UER00353"/>
</dbReference>
<dbReference type="GO" id="GO:0010181">
    <property type="term" value="F:FMN binding"/>
    <property type="evidence" value="ECO:0007669"/>
    <property type="project" value="UniProtKB-UniRule"/>
</dbReference>
<reference evidence="9" key="5">
    <citation type="submission" date="2023-10" db="EMBL/GenBank/DDBJ databases">
        <title>Genome of Potential pathogenic bacteria in Crohn's disease.</title>
        <authorList>
            <person name="Rodriguez-Palacios A."/>
        </authorList>
    </citation>
    <scope>NUCLEOTIDE SEQUENCE</scope>
    <source>
        <strain evidence="9">CavFT-hAR62</strain>
    </source>
</reference>
<comment type="cofactor">
    <cofactor evidence="3">
        <name>Mg(2+)</name>
        <dbReference type="ChEBI" id="CHEBI:18420"/>
    </cofactor>
</comment>
<keyword evidence="2 3" id="KW-0456">Lyase</keyword>
<dbReference type="PANTHER" id="PTHR14359">
    <property type="entry name" value="HOMO-OLIGOMERIC FLAVIN CONTAINING CYS DECARBOXYLASE FAMILY"/>
    <property type="match status" value="1"/>
</dbReference>
<evidence type="ECO:0000259" key="6">
    <source>
        <dbReference type="Pfam" id="PF04127"/>
    </source>
</evidence>
<dbReference type="AlphaFoldDB" id="A0A076J7W0"/>
<dbReference type="Gene3D" id="3.40.50.1950">
    <property type="entry name" value="Flavin prenyltransferase-like"/>
    <property type="match status" value="1"/>
</dbReference>
<comment type="catalytic activity">
    <reaction evidence="3 4">
        <text>(R)-4'-phosphopantothenate + L-cysteine + CTP = N-[(R)-4-phosphopantothenoyl]-L-cysteine + CMP + diphosphate + H(+)</text>
        <dbReference type="Rhea" id="RHEA:19397"/>
        <dbReference type="ChEBI" id="CHEBI:10986"/>
        <dbReference type="ChEBI" id="CHEBI:15378"/>
        <dbReference type="ChEBI" id="CHEBI:33019"/>
        <dbReference type="ChEBI" id="CHEBI:35235"/>
        <dbReference type="ChEBI" id="CHEBI:37563"/>
        <dbReference type="ChEBI" id="CHEBI:59458"/>
        <dbReference type="ChEBI" id="CHEBI:60377"/>
        <dbReference type="EC" id="6.3.2.5"/>
    </reaction>
</comment>
<feature type="binding site" evidence="3">
    <location>
        <position position="343"/>
    </location>
    <ligand>
        <name>CTP</name>
        <dbReference type="ChEBI" id="CHEBI:37563"/>
    </ligand>
</feature>
<dbReference type="Proteomes" id="UP000500949">
    <property type="component" value="Chromosome"/>
</dbReference>
<dbReference type="EC" id="4.1.1.36" evidence="3"/>
<dbReference type="InterPro" id="IPR036551">
    <property type="entry name" value="Flavin_trans-like"/>
</dbReference>
<feature type="domain" description="DNA/pantothenate metabolism flavoprotein C-terminal" evidence="6">
    <location>
        <begin position="186"/>
        <end position="395"/>
    </location>
</feature>
<keyword evidence="1 3" id="KW-0210">Decarboxylase</keyword>
<dbReference type="InterPro" id="IPR007085">
    <property type="entry name" value="DNA/pantothenate-metab_flavo_C"/>
</dbReference>
<keyword evidence="3 4" id="KW-0285">Flavoprotein</keyword>
<comment type="caution">
    <text evidence="3">Lacks conserved residue(s) required for the propagation of feature annotation.</text>
</comment>
<feature type="region of interest" description="Phosphopantothenate--cysteine ligase" evidence="3">
    <location>
        <begin position="191"/>
        <end position="398"/>
    </location>
</feature>
<dbReference type="GO" id="GO:0015941">
    <property type="term" value="P:pantothenate catabolic process"/>
    <property type="evidence" value="ECO:0007669"/>
    <property type="project" value="InterPro"/>
</dbReference>